<dbReference type="Pfam" id="PF08279">
    <property type="entry name" value="HTH_11"/>
    <property type="match status" value="1"/>
</dbReference>
<name>A0A0R1VXS6_9LACO</name>
<gene>
    <name evidence="4" type="ORF">FC89_GL000706</name>
</gene>
<feature type="binding site" evidence="1">
    <location>
        <position position="88"/>
    </location>
    <ligand>
        <name>Ni(2+)</name>
        <dbReference type="ChEBI" id="CHEBI:49786"/>
    </ligand>
</feature>
<keyword evidence="1" id="KW-0479">Metal-binding</keyword>
<dbReference type="InterPro" id="IPR036388">
    <property type="entry name" value="WH-like_DNA-bd_sf"/>
</dbReference>
<comment type="caution">
    <text evidence="4">The sequence shown here is derived from an EMBL/GenBank/DDBJ whole genome shotgun (WGS) entry which is preliminary data.</text>
</comment>
<evidence type="ECO:0000256" key="1">
    <source>
        <dbReference type="PIRSR" id="PIRSR037847-1"/>
    </source>
</evidence>
<dbReference type="InterPro" id="IPR004173">
    <property type="entry name" value="3H_domain"/>
</dbReference>
<dbReference type="Gene3D" id="3.30.1340.20">
    <property type="entry name" value="3H domain"/>
    <property type="match status" value="1"/>
</dbReference>
<organism evidence="4 5">
    <name type="scientific">Liquorilactobacillus ghanensis DSM 18630</name>
    <dbReference type="NCBI Taxonomy" id="1423750"/>
    <lineage>
        <taxon>Bacteria</taxon>
        <taxon>Bacillati</taxon>
        <taxon>Bacillota</taxon>
        <taxon>Bacilli</taxon>
        <taxon>Lactobacillales</taxon>
        <taxon>Lactobacillaceae</taxon>
        <taxon>Liquorilactobacillus</taxon>
    </lineage>
</organism>
<dbReference type="PANTHER" id="PTHR40068:SF1">
    <property type="entry name" value="TRANSCRIPTION REPRESSOR NIAR-RELATED"/>
    <property type="match status" value="1"/>
</dbReference>
<feature type="binding site" evidence="1">
    <location>
        <position position="80"/>
    </location>
    <ligand>
        <name>Ni(2+)</name>
        <dbReference type="ChEBI" id="CHEBI:49786"/>
    </ligand>
</feature>
<dbReference type="PIRSF" id="PIRSF037847">
    <property type="entry name" value="NiaR"/>
    <property type="match status" value="1"/>
</dbReference>
<evidence type="ECO:0000259" key="3">
    <source>
        <dbReference type="Pfam" id="PF08279"/>
    </source>
</evidence>
<evidence type="ECO:0000313" key="4">
    <source>
        <dbReference type="EMBL" id="KRM06556.1"/>
    </source>
</evidence>
<dbReference type="Gene3D" id="1.10.10.10">
    <property type="entry name" value="Winged helix-like DNA-binding domain superfamily/Winged helix DNA-binding domain"/>
    <property type="match status" value="1"/>
</dbReference>
<dbReference type="Proteomes" id="UP000051451">
    <property type="component" value="Unassembled WGS sequence"/>
</dbReference>
<dbReference type="SUPFAM" id="SSF46785">
    <property type="entry name" value="Winged helix' DNA-binding domain"/>
    <property type="match status" value="1"/>
</dbReference>
<evidence type="ECO:0000259" key="2">
    <source>
        <dbReference type="Pfam" id="PF02829"/>
    </source>
</evidence>
<feature type="domain" description="3H" evidence="2">
    <location>
        <begin position="76"/>
        <end position="172"/>
    </location>
</feature>
<dbReference type="Pfam" id="PF02829">
    <property type="entry name" value="3H"/>
    <property type="match status" value="1"/>
</dbReference>
<dbReference type="PATRIC" id="fig|1423750.3.peg.727"/>
<dbReference type="OrthoDB" id="9792661at2"/>
<dbReference type="STRING" id="1423750.FC89_GL000706"/>
<sequence length="178" mass="20118">MVLNLKKNSYSRRDRIKTDLYNQRLLSASSLARKYHVSRQTIVGDIALLRAQGEPIIATVNGYHYQKSNDLYQGIIVCQHNLQQTRTELETIIAARSQVLDVVVDHPLYGQLIGTLGLTTSADIDRFMEQLAGDRARLLSSLTNGIHLHHLACPNEQTFMQIKKQLKQAGILYSDDET</sequence>
<protein>
    <submittedName>
        <fullName evidence="4">YrxA</fullName>
    </submittedName>
</protein>
<accession>A0A0R1VXS6</accession>
<keyword evidence="5" id="KW-1185">Reference proteome</keyword>
<evidence type="ECO:0000313" key="5">
    <source>
        <dbReference type="Proteomes" id="UP000051451"/>
    </source>
</evidence>
<dbReference type="GO" id="GO:0046872">
    <property type="term" value="F:metal ion binding"/>
    <property type="evidence" value="ECO:0007669"/>
    <property type="project" value="UniProtKB-KW"/>
</dbReference>
<dbReference type="EMBL" id="AZGB01000015">
    <property type="protein sequence ID" value="KRM06556.1"/>
    <property type="molecule type" value="Genomic_DNA"/>
</dbReference>
<dbReference type="InterPro" id="IPR026043">
    <property type="entry name" value="NadR"/>
</dbReference>
<keyword evidence="1" id="KW-0533">Nickel</keyword>
<dbReference type="PANTHER" id="PTHR40068">
    <property type="entry name" value="TRANSCRIPTION REPRESSOR NIAR-RELATED"/>
    <property type="match status" value="1"/>
</dbReference>
<feature type="domain" description="Helix-turn-helix type 11" evidence="3">
    <location>
        <begin position="20"/>
        <end position="63"/>
    </location>
</feature>
<feature type="binding site" evidence="1">
    <location>
        <position position="149"/>
    </location>
    <ligand>
        <name>Ni(2+)</name>
        <dbReference type="ChEBI" id="CHEBI:49786"/>
    </ligand>
</feature>
<dbReference type="SUPFAM" id="SSF75500">
    <property type="entry name" value="Putative transcriptional regulator TM1602, C-terminal domain"/>
    <property type="match status" value="1"/>
</dbReference>
<feature type="binding site" evidence="1">
    <location>
        <position position="147"/>
    </location>
    <ligand>
        <name>Ni(2+)</name>
        <dbReference type="ChEBI" id="CHEBI:49786"/>
    </ligand>
</feature>
<reference evidence="4 5" key="1">
    <citation type="journal article" date="2015" name="Genome Announc.">
        <title>Expanding the biotechnology potential of lactobacilli through comparative genomics of 213 strains and associated genera.</title>
        <authorList>
            <person name="Sun Z."/>
            <person name="Harris H.M."/>
            <person name="McCann A."/>
            <person name="Guo C."/>
            <person name="Argimon S."/>
            <person name="Zhang W."/>
            <person name="Yang X."/>
            <person name="Jeffery I.B."/>
            <person name="Cooney J.C."/>
            <person name="Kagawa T.F."/>
            <person name="Liu W."/>
            <person name="Song Y."/>
            <person name="Salvetti E."/>
            <person name="Wrobel A."/>
            <person name="Rasinkangas P."/>
            <person name="Parkhill J."/>
            <person name="Rea M.C."/>
            <person name="O'Sullivan O."/>
            <person name="Ritari J."/>
            <person name="Douillard F.P."/>
            <person name="Paul Ross R."/>
            <person name="Yang R."/>
            <person name="Briner A.E."/>
            <person name="Felis G.E."/>
            <person name="de Vos W.M."/>
            <person name="Barrangou R."/>
            <person name="Klaenhammer T.R."/>
            <person name="Caufield P.W."/>
            <person name="Cui Y."/>
            <person name="Zhang H."/>
            <person name="O'Toole P.W."/>
        </authorList>
    </citation>
    <scope>NUCLEOTIDE SEQUENCE [LARGE SCALE GENOMIC DNA]</scope>
    <source>
        <strain evidence="4 5">DSM 18630</strain>
    </source>
</reference>
<dbReference type="AlphaFoldDB" id="A0A0R1VXS6"/>
<dbReference type="InterPro" id="IPR035922">
    <property type="entry name" value="3H_dom_sf"/>
</dbReference>
<proteinExistence type="predicted"/>
<dbReference type="InterPro" id="IPR036390">
    <property type="entry name" value="WH_DNA-bd_sf"/>
</dbReference>
<dbReference type="InterPro" id="IPR013196">
    <property type="entry name" value="HTH_11"/>
</dbReference>